<sequence length="157" mass="17965">MYKVATETQGCMDAIRSITICKSFVDTINSIEYSMSRLPFLMKLSFSKWSDIRQLSTKSSKLQLNITPCKSRLFHDSKYALPTVEFSIARTTLQSTSSGGTSWALWEIKDVVTEAIDLLIRNLMRPITEFRNQLRVIHGNLQAVFLLSHGKRNTRRS</sequence>
<gene>
    <name evidence="2" type="primary">LOC112688524</name>
</gene>
<dbReference type="AlphaFoldDB" id="A0A8B8G4P3"/>
<evidence type="ECO:0000313" key="1">
    <source>
        <dbReference type="Proteomes" id="UP000694846"/>
    </source>
</evidence>
<keyword evidence="1" id="KW-1185">Reference proteome</keyword>
<proteinExistence type="predicted"/>
<dbReference type="Proteomes" id="UP000694846">
    <property type="component" value="Unplaced"/>
</dbReference>
<reference evidence="2" key="1">
    <citation type="submission" date="2025-08" db="UniProtKB">
        <authorList>
            <consortium name="RefSeq"/>
        </authorList>
    </citation>
    <scope>IDENTIFICATION</scope>
    <source>
        <tissue evidence="2">Whole body</tissue>
    </source>
</reference>
<name>A0A8B8G4P3_9HEMI</name>
<accession>A0A8B8G4P3</accession>
<protein>
    <submittedName>
        <fullName evidence="2">Uncharacterized protein LOC112688524</fullName>
    </submittedName>
</protein>
<evidence type="ECO:0000313" key="2">
    <source>
        <dbReference type="RefSeq" id="XP_025417561.1"/>
    </source>
</evidence>
<organism evidence="1 2">
    <name type="scientific">Sipha flava</name>
    <name type="common">yellow sugarcane aphid</name>
    <dbReference type="NCBI Taxonomy" id="143950"/>
    <lineage>
        <taxon>Eukaryota</taxon>
        <taxon>Metazoa</taxon>
        <taxon>Ecdysozoa</taxon>
        <taxon>Arthropoda</taxon>
        <taxon>Hexapoda</taxon>
        <taxon>Insecta</taxon>
        <taxon>Pterygota</taxon>
        <taxon>Neoptera</taxon>
        <taxon>Paraneoptera</taxon>
        <taxon>Hemiptera</taxon>
        <taxon>Sternorrhyncha</taxon>
        <taxon>Aphidomorpha</taxon>
        <taxon>Aphidoidea</taxon>
        <taxon>Aphididae</taxon>
        <taxon>Sipha</taxon>
    </lineage>
</organism>
<dbReference type="GeneID" id="112688524"/>
<dbReference type="RefSeq" id="XP_025417561.1">
    <property type="nucleotide sequence ID" value="XM_025561776.1"/>
</dbReference>